<keyword evidence="1" id="KW-0560">Oxidoreductase</keyword>
<dbReference type="PANTHER" id="PTHR13847:SF289">
    <property type="entry name" value="GLYCINE OXIDASE"/>
    <property type="match status" value="1"/>
</dbReference>
<feature type="domain" description="FAD dependent oxidoreductase" evidence="2">
    <location>
        <begin position="3"/>
        <end position="341"/>
    </location>
</feature>
<dbReference type="AlphaFoldDB" id="A0A2G5K1X8"/>
<comment type="caution">
    <text evidence="3">The sequence shown here is derived from an EMBL/GenBank/DDBJ whole genome shotgun (WGS) entry which is preliminary data.</text>
</comment>
<evidence type="ECO:0000313" key="4">
    <source>
        <dbReference type="Proteomes" id="UP000231516"/>
    </source>
</evidence>
<dbReference type="Gene3D" id="3.30.9.10">
    <property type="entry name" value="D-Amino Acid Oxidase, subunit A, domain 2"/>
    <property type="match status" value="1"/>
</dbReference>
<dbReference type="Proteomes" id="UP000231516">
    <property type="component" value="Unassembled WGS sequence"/>
</dbReference>
<dbReference type="SUPFAM" id="SSF51905">
    <property type="entry name" value="FAD/NAD(P)-binding domain"/>
    <property type="match status" value="1"/>
</dbReference>
<evidence type="ECO:0000256" key="1">
    <source>
        <dbReference type="ARBA" id="ARBA00023002"/>
    </source>
</evidence>
<dbReference type="GO" id="GO:0005737">
    <property type="term" value="C:cytoplasm"/>
    <property type="evidence" value="ECO:0007669"/>
    <property type="project" value="TreeGrafter"/>
</dbReference>
<keyword evidence="4" id="KW-1185">Reference proteome</keyword>
<dbReference type="InterPro" id="IPR006076">
    <property type="entry name" value="FAD-dep_OxRdtase"/>
</dbReference>
<name>A0A2G5K1X8_9RHOB</name>
<dbReference type="Pfam" id="PF01266">
    <property type="entry name" value="DAO"/>
    <property type="match status" value="1"/>
</dbReference>
<evidence type="ECO:0000259" key="2">
    <source>
        <dbReference type="Pfam" id="PF01266"/>
    </source>
</evidence>
<dbReference type="GO" id="GO:0016491">
    <property type="term" value="F:oxidoreductase activity"/>
    <property type="evidence" value="ECO:0007669"/>
    <property type="project" value="UniProtKB-KW"/>
</dbReference>
<dbReference type="Gene3D" id="3.50.50.60">
    <property type="entry name" value="FAD/NAD(P)-binding domain"/>
    <property type="match status" value="1"/>
</dbReference>
<dbReference type="InterPro" id="IPR036188">
    <property type="entry name" value="FAD/NAD-bd_sf"/>
</dbReference>
<dbReference type="PANTHER" id="PTHR13847">
    <property type="entry name" value="SARCOSINE DEHYDROGENASE-RELATED"/>
    <property type="match status" value="1"/>
</dbReference>
<organism evidence="3 4">
    <name type="scientific">Paramylibacter kogurei</name>
    <dbReference type="NCBI Taxonomy" id="1889778"/>
    <lineage>
        <taxon>Bacteria</taxon>
        <taxon>Pseudomonadati</taxon>
        <taxon>Pseudomonadota</taxon>
        <taxon>Alphaproteobacteria</taxon>
        <taxon>Rhodobacterales</taxon>
        <taxon>Paracoccaceae</taxon>
        <taxon>Paramylibacter</taxon>
    </lineage>
</organism>
<gene>
    <name evidence="3" type="ORF">BFP76_10030</name>
</gene>
<reference evidence="3 4" key="1">
    <citation type="submission" date="2016-08" db="EMBL/GenBank/DDBJ databases">
        <title>Draft genome of Amylibacter sp. strain 4G11.</title>
        <authorList>
            <person name="Wong S.-K."/>
            <person name="Hamasaki K."/>
            <person name="Yoshizawa S."/>
        </authorList>
    </citation>
    <scope>NUCLEOTIDE SEQUENCE [LARGE SCALE GENOMIC DNA]</scope>
    <source>
        <strain evidence="3 4">4G11</strain>
    </source>
</reference>
<dbReference type="SUPFAM" id="SSF54373">
    <property type="entry name" value="FAD-linked reductases, C-terminal domain"/>
    <property type="match status" value="1"/>
</dbReference>
<evidence type="ECO:0000313" key="3">
    <source>
        <dbReference type="EMBL" id="PIB22910.1"/>
    </source>
</evidence>
<accession>A0A2G5K1X8</accession>
<protein>
    <submittedName>
        <fullName evidence="3">Amino acid oxidase</fullName>
    </submittedName>
</protein>
<proteinExistence type="predicted"/>
<sequence length="361" mass="38525">MKDVAIVGAGVFGLCAAYVCALRGMSVVVLEKSDAIGAGASGGIVGAMSPHTPDNWNQKKQFQFDALCAAETFWRDVDACSGVSSGYGRIGRVFPIPDERLLGLAQMRAKSATEIWQGKFRWDVLQSHALIAPSAAPFGVVHDTMSARIYPALACQSLRAALMKMGVEIRMGCVVETVQDSIVSGQWGEIRANAIVLAAGVGGFEFLDRKFEMQTGSGVKGQGALLQYDLGHAPQINAEGIYIIPHEDGTVGVGSTSETDWNNPTGTDEKLDFVIASAKRICPVLQNAIVKKRWAELRPKARKRTPMLGAIPGCNNVYAALGGYKIGFGLAHKSAEMIADMIAGTTCDIPANFTVQHHLDL</sequence>
<dbReference type="EMBL" id="MDGM01000015">
    <property type="protein sequence ID" value="PIB22910.1"/>
    <property type="molecule type" value="Genomic_DNA"/>
</dbReference>